<evidence type="ECO:0000313" key="2">
    <source>
        <dbReference type="Proteomes" id="UP000501939"/>
    </source>
</evidence>
<gene>
    <name evidence="1" type="ORF">G8D99_10340</name>
</gene>
<dbReference type="Proteomes" id="UP000501939">
    <property type="component" value="Chromosome"/>
</dbReference>
<reference evidence="1 2" key="1">
    <citation type="submission" date="2020-03" db="EMBL/GenBank/DDBJ databases">
        <authorList>
            <person name="Zhu W."/>
        </authorList>
    </citation>
    <scope>NUCLEOTIDE SEQUENCE [LARGE SCALE GENOMIC DNA]</scope>
    <source>
        <strain evidence="1 2">185</strain>
    </source>
</reference>
<dbReference type="AlphaFoldDB" id="A0A6G8S5R4"/>
<dbReference type="EMBL" id="CP049916">
    <property type="protein sequence ID" value="QIO09378.1"/>
    <property type="molecule type" value="Genomic_DNA"/>
</dbReference>
<name>A0A6G8S5R4_9GAMM</name>
<dbReference type="Gene3D" id="1.10.287.3020">
    <property type="match status" value="1"/>
</dbReference>
<dbReference type="RefSeq" id="WP_166325434.1">
    <property type="nucleotide sequence ID" value="NZ_CP049916.1"/>
</dbReference>
<dbReference type="InterPro" id="IPR021490">
    <property type="entry name" value="DUF3144"/>
</dbReference>
<dbReference type="KEGG" id="alj:G8D99_10340"/>
<dbReference type="Pfam" id="PF11342">
    <property type="entry name" value="DUF3144"/>
    <property type="match status" value="1"/>
</dbReference>
<proteinExistence type="predicted"/>
<sequence>MVQKIEATDVTEEEALNAIFFERADEFIKQANEFCRVEKGSTIKPTEARGQVSAAMLFGTARFNTWVAANNFKDGNEMRDAKEQVMSYIMQQFHMMLEDNYDEYCEQFENYLRFRRNEEFHANKHDHDAKDGHKHDHQ</sequence>
<organism evidence="1 2">
    <name type="scientific">Acinetobacter lanii</name>
    <dbReference type="NCBI Taxonomy" id="2715163"/>
    <lineage>
        <taxon>Bacteria</taxon>
        <taxon>Pseudomonadati</taxon>
        <taxon>Pseudomonadota</taxon>
        <taxon>Gammaproteobacteria</taxon>
        <taxon>Moraxellales</taxon>
        <taxon>Moraxellaceae</taxon>
        <taxon>Acinetobacter</taxon>
    </lineage>
</organism>
<protein>
    <submittedName>
        <fullName evidence="1">DUF3144 domain-containing protein</fullName>
    </submittedName>
</protein>
<evidence type="ECO:0000313" key="1">
    <source>
        <dbReference type="EMBL" id="QIO09378.1"/>
    </source>
</evidence>
<accession>A0A6G8S5R4</accession>
<keyword evidence="2" id="KW-1185">Reference proteome</keyword>